<dbReference type="PANTHER" id="PTHR45458:SF1">
    <property type="entry name" value="SHORT CHAIN DEHYDROGENASE"/>
    <property type="match status" value="1"/>
</dbReference>
<dbReference type="PANTHER" id="PTHR45458">
    <property type="entry name" value="SHORT-CHAIN DEHYDROGENASE/REDUCTASE SDR"/>
    <property type="match status" value="1"/>
</dbReference>
<sequence>MSSQQITLVVGGSRGIGAEFVRQIAQSHPWDKVIATVRSPRSFGNPKVETLQLDINATESIKAAATQVERVDTLIVSAAIGKDELILMTPEEGFRNYLETKILGPLRVVKAFLPALRAGKLKRIILLSSYSGSLTKQKVQLDNELNDDGFAVIPIHPGWVATDMDNAFGEGAILVDESVAGMLKAIESLRHGDSTKYLQYDGQEVPW</sequence>
<gene>
    <name evidence="1" type="ORF">N7537_005244</name>
</gene>
<evidence type="ECO:0000313" key="2">
    <source>
        <dbReference type="Proteomes" id="UP001213799"/>
    </source>
</evidence>
<evidence type="ECO:0008006" key="3">
    <source>
        <dbReference type="Google" id="ProtNLM"/>
    </source>
</evidence>
<dbReference type="Gene3D" id="3.40.50.720">
    <property type="entry name" value="NAD(P)-binding Rossmann-like Domain"/>
    <property type="match status" value="1"/>
</dbReference>
<dbReference type="Proteomes" id="UP001213799">
    <property type="component" value="Unassembled WGS sequence"/>
</dbReference>
<dbReference type="PROSITE" id="PS00430">
    <property type="entry name" value="TONB_DEPENDENT_REC_1"/>
    <property type="match status" value="1"/>
</dbReference>
<name>A0AAD6H6W1_9EURO</name>
<dbReference type="InterPro" id="IPR036291">
    <property type="entry name" value="NAD(P)-bd_dom_sf"/>
</dbReference>
<protein>
    <recommendedName>
        <fullName evidence="3">NAD(P)-binding domain-containing protein</fullName>
    </recommendedName>
</protein>
<dbReference type="SUPFAM" id="SSF51735">
    <property type="entry name" value="NAD(P)-binding Rossmann-fold domains"/>
    <property type="match status" value="1"/>
</dbReference>
<accession>A0AAD6H6W1</accession>
<dbReference type="GeneID" id="81586543"/>
<dbReference type="PRINTS" id="PR00081">
    <property type="entry name" value="GDHRDH"/>
</dbReference>
<comment type="caution">
    <text evidence="1">The sequence shown here is derived from an EMBL/GenBank/DDBJ whole genome shotgun (WGS) entry which is preliminary data.</text>
</comment>
<dbReference type="Pfam" id="PF00106">
    <property type="entry name" value="adh_short"/>
    <property type="match status" value="1"/>
</dbReference>
<keyword evidence="2" id="KW-1185">Reference proteome</keyword>
<dbReference type="RefSeq" id="XP_056756049.1">
    <property type="nucleotide sequence ID" value="XM_056896301.1"/>
</dbReference>
<dbReference type="EMBL" id="JAQJAE010000002">
    <property type="protein sequence ID" value="KAJ5608625.1"/>
    <property type="molecule type" value="Genomic_DNA"/>
</dbReference>
<proteinExistence type="predicted"/>
<dbReference type="AlphaFoldDB" id="A0AAD6H6W1"/>
<dbReference type="InterPro" id="IPR052184">
    <property type="entry name" value="SDR_enzymes"/>
</dbReference>
<evidence type="ECO:0000313" key="1">
    <source>
        <dbReference type="EMBL" id="KAJ5608625.1"/>
    </source>
</evidence>
<dbReference type="InterPro" id="IPR010916">
    <property type="entry name" value="TonB_box_CS"/>
</dbReference>
<reference evidence="1" key="2">
    <citation type="submission" date="2023-01" db="EMBL/GenBank/DDBJ databases">
        <authorList>
            <person name="Petersen C."/>
        </authorList>
    </citation>
    <scope>NUCLEOTIDE SEQUENCE</scope>
    <source>
        <strain evidence="1">IBT 12815</strain>
    </source>
</reference>
<reference evidence="1" key="1">
    <citation type="journal article" date="2023" name="IMA Fungus">
        <title>Comparative genomic study of the Penicillium genus elucidates a diverse pangenome and 15 lateral gene transfer events.</title>
        <authorList>
            <person name="Petersen C."/>
            <person name="Sorensen T."/>
            <person name="Nielsen M.R."/>
            <person name="Sondergaard T.E."/>
            <person name="Sorensen J.L."/>
            <person name="Fitzpatrick D.A."/>
            <person name="Frisvad J.C."/>
            <person name="Nielsen K.L."/>
        </authorList>
    </citation>
    <scope>NUCLEOTIDE SEQUENCE</scope>
    <source>
        <strain evidence="1">IBT 12815</strain>
    </source>
</reference>
<organism evidence="1 2">
    <name type="scientific">Penicillium hordei</name>
    <dbReference type="NCBI Taxonomy" id="40994"/>
    <lineage>
        <taxon>Eukaryota</taxon>
        <taxon>Fungi</taxon>
        <taxon>Dikarya</taxon>
        <taxon>Ascomycota</taxon>
        <taxon>Pezizomycotina</taxon>
        <taxon>Eurotiomycetes</taxon>
        <taxon>Eurotiomycetidae</taxon>
        <taxon>Eurotiales</taxon>
        <taxon>Aspergillaceae</taxon>
        <taxon>Penicillium</taxon>
    </lineage>
</organism>
<dbReference type="InterPro" id="IPR002347">
    <property type="entry name" value="SDR_fam"/>
</dbReference>
<dbReference type="GO" id="GO:0016616">
    <property type="term" value="F:oxidoreductase activity, acting on the CH-OH group of donors, NAD or NADP as acceptor"/>
    <property type="evidence" value="ECO:0007669"/>
    <property type="project" value="TreeGrafter"/>
</dbReference>